<dbReference type="Proteomes" id="UP000594778">
    <property type="component" value="Chromosome"/>
</dbReference>
<gene>
    <name evidence="5" type="ORF">I6G66_03220</name>
</gene>
<dbReference type="PANTHER" id="PTHR44688:SF16">
    <property type="entry name" value="DNA-BINDING TRANSCRIPTIONAL ACTIVATOR DEVR_DOSR"/>
    <property type="match status" value="1"/>
</dbReference>
<evidence type="ECO:0000259" key="4">
    <source>
        <dbReference type="PROSITE" id="PS50043"/>
    </source>
</evidence>
<dbReference type="PANTHER" id="PTHR44688">
    <property type="entry name" value="DNA-BINDING TRANSCRIPTIONAL ACTIVATOR DEVR_DOSR"/>
    <property type="match status" value="1"/>
</dbReference>
<evidence type="ECO:0000256" key="2">
    <source>
        <dbReference type="ARBA" id="ARBA00023125"/>
    </source>
</evidence>
<keyword evidence="1" id="KW-0805">Transcription regulation</keyword>
<evidence type="ECO:0000313" key="6">
    <source>
        <dbReference type="Proteomes" id="UP000594778"/>
    </source>
</evidence>
<dbReference type="InterPro" id="IPR016032">
    <property type="entry name" value="Sig_transdc_resp-reg_C-effctor"/>
</dbReference>
<dbReference type="InterPro" id="IPR036693">
    <property type="entry name" value="TF_LuxR_autoind-bd_dom_sf"/>
</dbReference>
<dbReference type="InterPro" id="IPR036388">
    <property type="entry name" value="WH-like_DNA-bd_sf"/>
</dbReference>
<dbReference type="InterPro" id="IPR000792">
    <property type="entry name" value="Tscrpt_reg_LuxR_C"/>
</dbReference>
<dbReference type="AlphaFoldDB" id="A0A7T2W1H0"/>
<dbReference type="EMBL" id="CP065668">
    <property type="protein sequence ID" value="QPS09080.1"/>
    <property type="molecule type" value="Genomic_DNA"/>
</dbReference>
<dbReference type="SUPFAM" id="SSF46894">
    <property type="entry name" value="C-terminal effector domain of the bipartite response regulators"/>
    <property type="match status" value="1"/>
</dbReference>
<dbReference type="Gene3D" id="1.10.10.10">
    <property type="entry name" value="Winged helix-like DNA-binding domain superfamily/Winged helix DNA-binding domain"/>
    <property type="match status" value="1"/>
</dbReference>
<dbReference type="RefSeq" id="WP_197956132.1">
    <property type="nucleotide sequence ID" value="NZ_CP065668.1"/>
</dbReference>
<dbReference type="GO" id="GO:0006355">
    <property type="term" value="P:regulation of DNA-templated transcription"/>
    <property type="evidence" value="ECO:0007669"/>
    <property type="project" value="InterPro"/>
</dbReference>
<dbReference type="PROSITE" id="PS50043">
    <property type="entry name" value="HTH_LUXR_2"/>
    <property type="match status" value="1"/>
</dbReference>
<feature type="domain" description="HTH luxR-type" evidence="4">
    <location>
        <begin position="187"/>
        <end position="252"/>
    </location>
</feature>
<organism evidence="5 6">
    <name type="scientific">Delftia acidovorans</name>
    <name type="common">Pseudomonas acidovorans</name>
    <name type="synonym">Comamonas acidovorans</name>
    <dbReference type="NCBI Taxonomy" id="80866"/>
    <lineage>
        <taxon>Bacteria</taxon>
        <taxon>Pseudomonadati</taxon>
        <taxon>Pseudomonadota</taxon>
        <taxon>Betaproteobacteria</taxon>
        <taxon>Burkholderiales</taxon>
        <taxon>Comamonadaceae</taxon>
        <taxon>Delftia</taxon>
    </lineage>
</organism>
<evidence type="ECO:0000256" key="1">
    <source>
        <dbReference type="ARBA" id="ARBA00023015"/>
    </source>
</evidence>
<keyword evidence="3" id="KW-0804">Transcription</keyword>
<dbReference type="CDD" id="cd06170">
    <property type="entry name" value="LuxR_C_like"/>
    <property type="match status" value="1"/>
</dbReference>
<dbReference type="PRINTS" id="PR00038">
    <property type="entry name" value="HTHLUXR"/>
</dbReference>
<dbReference type="GO" id="GO:0003677">
    <property type="term" value="F:DNA binding"/>
    <property type="evidence" value="ECO:0007669"/>
    <property type="project" value="UniProtKB-KW"/>
</dbReference>
<protein>
    <submittedName>
        <fullName evidence="5">Autoinducer binding domain-containing protein</fullName>
    </submittedName>
</protein>
<evidence type="ECO:0000313" key="5">
    <source>
        <dbReference type="EMBL" id="QPS09080.1"/>
    </source>
</evidence>
<dbReference type="SUPFAM" id="SSF75516">
    <property type="entry name" value="Pheromone-binding domain of LuxR-like quorum-sensing transcription factors"/>
    <property type="match status" value="1"/>
</dbReference>
<evidence type="ECO:0000256" key="3">
    <source>
        <dbReference type="ARBA" id="ARBA00023163"/>
    </source>
</evidence>
<dbReference type="Gene3D" id="3.30.450.80">
    <property type="entry name" value="Transcription factor LuxR-like, autoinducer-binding domain"/>
    <property type="match status" value="1"/>
</dbReference>
<dbReference type="Pfam" id="PF00196">
    <property type="entry name" value="GerE"/>
    <property type="match status" value="1"/>
</dbReference>
<dbReference type="Pfam" id="PF03472">
    <property type="entry name" value="Autoind_bind"/>
    <property type="match status" value="1"/>
</dbReference>
<sequence>MFHQLHFFEELLKQDSYEELSCVFNSQVEKLGFSNFFYSDLTPPTNENVFYADERPIVPIEDLADKGIITTYPADWMLHYQKVNHMPRDPVIARAVSSPLPVMWNKLSTSIDPVMDEARQHGLASGVTVTVGGKRGFGGALLSITSDRPPETSIEMAGRHEVHMAGQALLLALHLHEALDNLPSSKNKKPIVVLTIREKDCLQWSAMGKTSWEMAKILNISERTANFHIGNAMQKLGVSSRHQAVARAISQGLICP</sequence>
<dbReference type="SMART" id="SM00421">
    <property type="entry name" value="HTH_LUXR"/>
    <property type="match status" value="1"/>
</dbReference>
<accession>A0A7T2W1H0</accession>
<keyword evidence="2" id="KW-0238">DNA-binding</keyword>
<name>A0A7T2W1H0_DELAC</name>
<dbReference type="InterPro" id="IPR005143">
    <property type="entry name" value="TF_LuxR_autoind-bd_dom"/>
</dbReference>
<reference evidence="5 6" key="1">
    <citation type="submission" date="2020-12" db="EMBL/GenBank/DDBJ databases">
        <title>FDA dAtabase for Regulatory Grade micrObial Sequences (FDA-ARGOS): Supporting development and validation of Infectious Disease Dx tests.</title>
        <authorList>
            <person name="Sproer C."/>
            <person name="Gronow S."/>
            <person name="Severitt S."/>
            <person name="Schroder I."/>
            <person name="Tallon L."/>
            <person name="Sadzewicz L."/>
            <person name="Zhao X."/>
            <person name="Boylan J."/>
            <person name="Ott S."/>
            <person name="Bowen H."/>
            <person name="Vavikolanu K."/>
            <person name="Mehta A."/>
            <person name="Aluvathingal J."/>
            <person name="Nadendla S."/>
            <person name="Lowell S."/>
            <person name="Myers T."/>
            <person name="Yan Y."/>
            <person name="Sichtig H."/>
        </authorList>
    </citation>
    <scope>NUCLEOTIDE SEQUENCE [LARGE SCALE GENOMIC DNA]</scope>
    <source>
        <strain evidence="5 6">FDAARGOS_909</strain>
    </source>
</reference>
<proteinExistence type="predicted"/>